<protein>
    <recommendedName>
        <fullName evidence="3">Phosphoadenosine phosphosulphate reductase domain-containing protein</fullName>
    </recommendedName>
</protein>
<dbReference type="EMBL" id="LYUD01000016">
    <property type="protein sequence ID" value="OAZ76392.1"/>
    <property type="molecule type" value="Genomic_DNA"/>
</dbReference>
<organism evidence="1 2">
    <name type="scientific">Acetobacter pasteurianus</name>
    <name type="common">Acetobacter turbidans</name>
    <dbReference type="NCBI Taxonomy" id="438"/>
    <lineage>
        <taxon>Bacteria</taxon>
        <taxon>Pseudomonadati</taxon>
        <taxon>Pseudomonadota</taxon>
        <taxon>Alphaproteobacteria</taxon>
        <taxon>Acetobacterales</taxon>
        <taxon>Acetobacteraceae</taxon>
        <taxon>Acetobacter</taxon>
    </lineage>
</organism>
<dbReference type="SUPFAM" id="SSF52402">
    <property type="entry name" value="Adenine nucleotide alpha hydrolases-like"/>
    <property type="match status" value="1"/>
</dbReference>
<reference evidence="1 2" key="1">
    <citation type="submission" date="2016-05" db="EMBL/GenBank/DDBJ databases">
        <title>Genome sequencing of Acetobacter pasteurianus strain SRCM100623.</title>
        <authorList>
            <person name="Song Y.R."/>
        </authorList>
    </citation>
    <scope>NUCLEOTIDE SEQUENCE [LARGE SCALE GENOMIC DNA]</scope>
    <source>
        <strain evidence="1 2">SRCM100623</strain>
    </source>
</reference>
<dbReference type="Proteomes" id="UP000093796">
    <property type="component" value="Unassembled WGS sequence"/>
</dbReference>
<sequence length="254" mass="29325">MSAVQPAQTIAVWFSCGAASACAAKLTIERYRNIATVRVLNTPVLEEGKDNQRFRNDVQEWLGVEVETVTNPKWPDNSAQSVWDKTRFMAGPMGARCTLELKKEARYAWEKHNHADWHVLGFTLDENHRLERFMLTERSNVLPILTEHGMRKRDCFAMIERAGIRLPDAYRLGYPNANCRGCVKATSPDYWNLVRRVDPEVFAQRVKTSRELNVKLVQLHKERIFLDELPEQTHQPTLIDAPDCAFWCEERNVA</sequence>
<name>A0A1A0DNX9_ACEPA</name>
<comment type="caution">
    <text evidence="1">The sequence shown here is derived from an EMBL/GenBank/DDBJ whole genome shotgun (WGS) entry which is preliminary data.</text>
</comment>
<accession>A0A1A0DNX9</accession>
<dbReference type="InterPro" id="IPR014729">
    <property type="entry name" value="Rossmann-like_a/b/a_fold"/>
</dbReference>
<dbReference type="RefSeq" id="WP_064775810.1">
    <property type="nucleotide sequence ID" value="NZ_LYUD01000016.1"/>
</dbReference>
<evidence type="ECO:0000313" key="2">
    <source>
        <dbReference type="Proteomes" id="UP000093796"/>
    </source>
</evidence>
<evidence type="ECO:0000313" key="1">
    <source>
        <dbReference type="EMBL" id="OAZ76392.1"/>
    </source>
</evidence>
<gene>
    <name evidence="1" type="ORF">SRCM100623_00253</name>
</gene>
<dbReference type="Gene3D" id="3.40.50.620">
    <property type="entry name" value="HUPs"/>
    <property type="match status" value="1"/>
</dbReference>
<evidence type="ECO:0008006" key="3">
    <source>
        <dbReference type="Google" id="ProtNLM"/>
    </source>
</evidence>
<proteinExistence type="predicted"/>
<dbReference type="OrthoDB" id="7260048at2"/>
<dbReference type="AlphaFoldDB" id="A0A1A0DNX9"/>
<dbReference type="PATRIC" id="fig|438.15.peg.273"/>